<evidence type="ECO:0000313" key="2">
    <source>
        <dbReference type="EMBL" id="CAH0730857.1"/>
    </source>
</evidence>
<organism evidence="2 3">
    <name type="scientific">Brenthis ino</name>
    <name type="common">lesser marbled fritillary</name>
    <dbReference type="NCBI Taxonomy" id="405034"/>
    <lineage>
        <taxon>Eukaryota</taxon>
        <taxon>Metazoa</taxon>
        <taxon>Ecdysozoa</taxon>
        <taxon>Arthropoda</taxon>
        <taxon>Hexapoda</taxon>
        <taxon>Insecta</taxon>
        <taxon>Pterygota</taxon>
        <taxon>Neoptera</taxon>
        <taxon>Endopterygota</taxon>
        <taxon>Lepidoptera</taxon>
        <taxon>Glossata</taxon>
        <taxon>Ditrysia</taxon>
        <taxon>Papilionoidea</taxon>
        <taxon>Nymphalidae</taxon>
        <taxon>Heliconiinae</taxon>
        <taxon>Argynnini</taxon>
        <taxon>Brenthis</taxon>
    </lineage>
</organism>
<protein>
    <submittedName>
        <fullName evidence="2">Uncharacterized protein</fullName>
    </submittedName>
</protein>
<keyword evidence="3" id="KW-1185">Reference proteome</keyword>
<feature type="non-terminal residue" evidence="2">
    <location>
        <position position="319"/>
    </location>
</feature>
<proteinExistence type="predicted"/>
<sequence length="319" mass="37653">MKEPLWQFCESSQPLLQRCIEAANRNSNINNKWLEHFGTKTITNIDNVEKMIVDEETEMNTPEPSVNHEKLSNTMSREKNLREVSKDIFTQELADLDPINNFDDIMEKCLQNTETYTFLAKNLPFTAIEKLCNHIFNLDNIDLIFLEHFYKLFLLELFKRDNTHLCLDLLIKAKKYIKIFDEFLYIFVNDPEIPKHLLLEYVSTLNSTEKSELLKNICQTISQDVFLHHMHTIHTMYKESENSEEVQKCIFKNLKKISPFCLNDKNFGKFLLNFLQMQKNYPINCLVLDKIVESHSSVFKKPCVNALNEIKRLQNLSQM</sequence>
<evidence type="ECO:0000313" key="3">
    <source>
        <dbReference type="Proteomes" id="UP000838878"/>
    </source>
</evidence>
<name>A0A8J9WA81_9NEOP</name>
<accession>A0A8J9WA81</accession>
<reference evidence="2" key="1">
    <citation type="submission" date="2021-12" db="EMBL/GenBank/DDBJ databases">
        <authorList>
            <person name="Martin H S."/>
        </authorList>
    </citation>
    <scope>NUCLEOTIDE SEQUENCE</scope>
</reference>
<dbReference type="Gene3D" id="1.25.40.480">
    <property type="match status" value="1"/>
</dbReference>
<feature type="compositionally biased region" description="Basic and acidic residues" evidence="1">
    <location>
        <begin position="66"/>
        <end position="77"/>
    </location>
</feature>
<dbReference type="Proteomes" id="UP000838878">
    <property type="component" value="Chromosome 9"/>
</dbReference>
<gene>
    <name evidence="2" type="ORF">BINO364_LOCUS15791</name>
</gene>
<dbReference type="EMBL" id="OV170229">
    <property type="protein sequence ID" value="CAH0730857.1"/>
    <property type="molecule type" value="Genomic_DNA"/>
</dbReference>
<evidence type="ECO:0000256" key="1">
    <source>
        <dbReference type="SAM" id="MobiDB-lite"/>
    </source>
</evidence>
<dbReference type="OrthoDB" id="7466113at2759"/>
<dbReference type="AlphaFoldDB" id="A0A8J9WA81"/>
<feature type="region of interest" description="Disordered" evidence="1">
    <location>
        <begin position="57"/>
        <end position="77"/>
    </location>
</feature>